<dbReference type="GO" id="GO:0005829">
    <property type="term" value="C:cytosol"/>
    <property type="evidence" value="ECO:0007669"/>
    <property type="project" value="UniProtKB-SubCell"/>
</dbReference>
<proteinExistence type="predicted"/>
<dbReference type="Proteomes" id="UP000295709">
    <property type="component" value="Unassembled WGS sequence"/>
</dbReference>
<dbReference type="Pfam" id="PF03644">
    <property type="entry name" value="Glyco_hydro_85"/>
    <property type="match status" value="1"/>
</dbReference>
<evidence type="ECO:0000313" key="5">
    <source>
        <dbReference type="Proteomes" id="UP000269375"/>
    </source>
</evidence>
<dbReference type="OrthoDB" id="1037816at2"/>
<reference evidence="4 6" key="2">
    <citation type="submission" date="2019-03" db="EMBL/GenBank/DDBJ databases">
        <title>Genomic Encyclopedia of Archaeal and Bacterial Type Strains, Phase II (KMG-II): from individual species to whole genera.</title>
        <authorList>
            <person name="Goeker M."/>
        </authorList>
    </citation>
    <scope>NUCLEOTIDE SEQUENCE [LARGE SCALE GENOMIC DNA]</scope>
    <source>
        <strain evidence="4 6">DSM 15235</strain>
    </source>
</reference>
<dbReference type="AlphaFoldDB" id="A0A3N0W6Q8"/>
<dbReference type="PANTHER" id="PTHR13246:SF1">
    <property type="entry name" value="CYTOSOLIC ENDO-BETA-N-ACETYLGLUCOSAMINIDASE"/>
    <property type="match status" value="1"/>
</dbReference>
<evidence type="ECO:0000313" key="6">
    <source>
        <dbReference type="Proteomes" id="UP000295709"/>
    </source>
</evidence>
<dbReference type="EMBL" id="RJTX01000001">
    <property type="protein sequence ID" value="ROH99808.1"/>
    <property type="molecule type" value="Genomic_DNA"/>
</dbReference>
<name>A0A3N0W6Q8_9FLAO</name>
<gene>
    <name evidence="4" type="ORF">BCF50_1039</name>
    <name evidence="3" type="ORF">EGI05_02670</name>
</gene>
<evidence type="ECO:0000313" key="4">
    <source>
        <dbReference type="EMBL" id="TDX95262.1"/>
    </source>
</evidence>
<sequence length="566" mass="63317">MKKAAIFILLIAFSSNKIIAQTVENKLQLEFSELNSWTSSGSSLPGNVSKMPLATRTKTLASQLNPSQSFNMKISYAPDGMDTWGAWYTEQNKFNTFNFTNWQYVDIFIWFAGKISVPSKLWVDTAHKNGVKIIGTVFPNDKEMNILIQKDIKGKFIAAQKLIEIAQYYGFDGWFFNVESSVSPSVASQFMEMLTQLETTKPKGMEIHWYDAMIPNGEISYQNALNNANAPLLQNGRIRVSDAFFTNYWWGSDQIASSVTTAENIKRSPFDVYTGADVWPKRTGAQALFTRSPDYTWITQLFNNYGPAGNAGPVNSPKTSLGLFAMNLTYNSGLTNFNTDPNDYANFYKTESRIFSGDDNNVAVTDPDGIHIWKGIGYYVPVRMVINKLPFKTNFNVGQGKIVATNGKIIAKNWSNMGKQDILPSWQWAVSSADLNANTLRPSYYFDDAYNGGSSIQFAGNLANDVTVKLFQTKLTATPKTKFSLAYKYPAAGNTNARLALYFSDNLTKPVYLDIGTAPSSEWNTITFDLSSYARKEIAVIALNFHTGKTVNNYTFNLGQFNIYNN</sequence>
<comment type="caution">
    <text evidence="3">The sequence shown here is derived from an EMBL/GenBank/DDBJ whole genome shotgun (WGS) entry which is preliminary data.</text>
</comment>
<evidence type="ECO:0000259" key="2">
    <source>
        <dbReference type="Pfam" id="PF03644"/>
    </source>
</evidence>
<keyword evidence="1" id="KW-0732">Signal</keyword>
<dbReference type="InterPro" id="IPR032979">
    <property type="entry name" value="ENGase"/>
</dbReference>
<evidence type="ECO:0000313" key="3">
    <source>
        <dbReference type="EMBL" id="ROH99808.1"/>
    </source>
</evidence>
<dbReference type="RefSeq" id="WP_123261517.1">
    <property type="nucleotide sequence ID" value="NZ_RJTX01000001.1"/>
</dbReference>
<evidence type="ECO:0000256" key="1">
    <source>
        <dbReference type="SAM" id="SignalP"/>
    </source>
</evidence>
<dbReference type="GO" id="GO:0033925">
    <property type="term" value="F:mannosyl-glycoprotein endo-beta-N-acetylglucosaminidase activity"/>
    <property type="evidence" value="ECO:0007669"/>
    <property type="project" value="InterPro"/>
</dbReference>
<dbReference type="PANTHER" id="PTHR13246">
    <property type="entry name" value="ENDO BETA N-ACETYLGLUCOSAMINIDASE"/>
    <property type="match status" value="1"/>
</dbReference>
<reference evidence="3 5" key="1">
    <citation type="submission" date="2018-11" db="EMBL/GenBank/DDBJ databases">
        <title>Proposal to divide the Flavobacteriaceae and reorganize its genera based on Amino Acid Identity values calculated from whole genome sequences.</title>
        <authorList>
            <person name="Nicholson A.C."/>
            <person name="Gulvik C.A."/>
            <person name="Whitney A.M."/>
            <person name="Humrighouse B.W."/>
            <person name="Bell M."/>
            <person name="Holmes B."/>
            <person name="Steigerwalt A."/>
            <person name="Villarma A."/>
            <person name="Sheth M."/>
            <person name="Batra D."/>
            <person name="Pryor J."/>
            <person name="Bernardet J.-F."/>
            <person name="Hugo C."/>
            <person name="Kampfer P."/>
            <person name="Newman J."/>
            <person name="Mcquiston J.R."/>
        </authorList>
    </citation>
    <scope>NUCLEOTIDE SEQUENCE [LARGE SCALE GENOMIC DNA]</scope>
    <source>
        <strain evidence="3 5">DSM 15235</strain>
    </source>
</reference>
<dbReference type="Proteomes" id="UP000269375">
    <property type="component" value="Unassembled WGS sequence"/>
</dbReference>
<protein>
    <submittedName>
        <fullName evidence="4">Endo-beta-N-acetylglucosaminidase D</fullName>
    </submittedName>
</protein>
<dbReference type="Gene3D" id="3.20.20.80">
    <property type="entry name" value="Glycosidases"/>
    <property type="match status" value="1"/>
</dbReference>
<accession>A0A3N0W6Q8</accession>
<organism evidence="3 5">
    <name type="scientific">Chryseobacterium daecheongense</name>
    <dbReference type="NCBI Taxonomy" id="192389"/>
    <lineage>
        <taxon>Bacteria</taxon>
        <taxon>Pseudomonadati</taxon>
        <taxon>Bacteroidota</taxon>
        <taxon>Flavobacteriia</taxon>
        <taxon>Flavobacteriales</taxon>
        <taxon>Weeksellaceae</taxon>
        <taxon>Chryseobacterium group</taxon>
        <taxon>Chryseobacterium</taxon>
    </lineage>
</organism>
<feature type="domain" description="Cytosolic endo-beta-N-acetylglucosaminidase TIM barrel" evidence="2">
    <location>
        <begin position="88"/>
        <end position="401"/>
    </location>
</feature>
<dbReference type="Gene3D" id="2.60.120.260">
    <property type="entry name" value="Galactose-binding domain-like"/>
    <property type="match status" value="1"/>
</dbReference>
<keyword evidence="6" id="KW-1185">Reference proteome</keyword>
<feature type="chain" id="PRO_5018110934" evidence="1">
    <location>
        <begin position="21"/>
        <end position="566"/>
    </location>
</feature>
<dbReference type="EMBL" id="SOQW01000001">
    <property type="protein sequence ID" value="TDX95262.1"/>
    <property type="molecule type" value="Genomic_DNA"/>
</dbReference>
<dbReference type="InterPro" id="IPR005201">
    <property type="entry name" value="TIM_ENGase"/>
</dbReference>
<feature type="signal peptide" evidence="1">
    <location>
        <begin position="1"/>
        <end position="20"/>
    </location>
</feature>